<keyword evidence="3" id="KW-0805">Transcription regulation</keyword>
<dbReference type="InterPro" id="IPR051677">
    <property type="entry name" value="AfsR-DnrI-RedD_regulator"/>
</dbReference>
<comment type="subcellular location">
    <subcellularLocation>
        <location evidence="1">Cytoplasm</location>
    </subcellularLocation>
</comment>
<dbReference type="SUPFAM" id="SSF46894">
    <property type="entry name" value="C-terminal effector domain of the bipartite response regulators"/>
    <property type="match status" value="1"/>
</dbReference>
<evidence type="ECO:0000256" key="2">
    <source>
        <dbReference type="ARBA" id="ARBA00023012"/>
    </source>
</evidence>
<evidence type="ECO:0000313" key="9">
    <source>
        <dbReference type="Proteomes" id="UP001152172"/>
    </source>
</evidence>
<dbReference type="Pfam" id="PF00072">
    <property type="entry name" value="Response_reg"/>
    <property type="match status" value="1"/>
</dbReference>
<dbReference type="SUPFAM" id="SSF52172">
    <property type="entry name" value="CheY-like"/>
    <property type="match status" value="1"/>
</dbReference>
<dbReference type="Pfam" id="PF03704">
    <property type="entry name" value="BTAD"/>
    <property type="match status" value="1"/>
</dbReference>
<evidence type="ECO:0000256" key="6">
    <source>
        <dbReference type="PROSITE-ProRule" id="PRU00169"/>
    </source>
</evidence>
<dbReference type="EMBL" id="JAMKBI010000001">
    <property type="protein sequence ID" value="MCZ8531993.1"/>
    <property type="molecule type" value="Genomic_DNA"/>
</dbReference>
<organism evidence="8 9">
    <name type="scientific">Psychrobacillus psychrodurans</name>
    <dbReference type="NCBI Taxonomy" id="126157"/>
    <lineage>
        <taxon>Bacteria</taxon>
        <taxon>Bacillati</taxon>
        <taxon>Bacillota</taxon>
        <taxon>Bacilli</taxon>
        <taxon>Bacillales</taxon>
        <taxon>Bacillaceae</taxon>
        <taxon>Psychrobacillus</taxon>
    </lineage>
</organism>
<proteinExistence type="predicted"/>
<evidence type="ECO:0000256" key="3">
    <source>
        <dbReference type="ARBA" id="ARBA00023015"/>
    </source>
</evidence>
<dbReference type="InterPro" id="IPR005158">
    <property type="entry name" value="BTAD"/>
</dbReference>
<dbReference type="Proteomes" id="UP001152172">
    <property type="component" value="Unassembled WGS sequence"/>
</dbReference>
<feature type="modified residue" description="4-aspartylphosphate" evidence="6">
    <location>
        <position position="53"/>
    </location>
</feature>
<dbReference type="GO" id="GO:0003677">
    <property type="term" value="F:DNA binding"/>
    <property type="evidence" value="ECO:0007669"/>
    <property type="project" value="UniProtKB-KW"/>
</dbReference>
<protein>
    <submittedName>
        <fullName evidence="8">Response regulator</fullName>
    </submittedName>
</protein>
<keyword evidence="5" id="KW-0804">Transcription</keyword>
<dbReference type="SMART" id="SM00448">
    <property type="entry name" value="REC"/>
    <property type="match status" value="1"/>
</dbReference>
<dbReference type="GO" id="GO:0000160">
    <property type="term" value="P:phosphorelay signal transduction system"/>
    <property type="evidence" value="ECO:0007669"/>
    <property type="project" value="UniProtKB-KW"/>
</dbReference>
<evidence type="ECO:0000256" key="5">
    <source>
        <dbReference type="ARBA" id="ARBA00023163"/>
    </source>
</evidence>
<dbReference type="RefSeq" id="WP_269920666.1">
    <property type="nucleotide sequence ID" value="NZ_JAMKBI010000001.1"/>
</dbReference>
<comment type="caution">
    <text evidence="8">The sequence shown here is derived from an EMBL/GenBank/DDBJ whole genome shotgun (WGS) entry which is preliminary data.</text>
</comment>
<dbReference type="Gene3D" id="1.10.10.10">
    <property type="entry name" value="Winged helix-like DNA-binding domain superfamily/Winged helix DNA-binding domain"/>
    <property type="match status" value="1"/>
</dbReference>
<dbReference type="InterPro" id="IPR016032">
    <property type="entry name" value="Sig_transdc_resp-reg_C-effctor"/>
</dbReference>
<dbReference type="PANTHER" id="PTHR35807">
    <property type="entry name" value="TRANSCRIPTIONAL REGULATOR REDD-RELATED"/>
    <property type="match status" value="1"/>
</dbReference>
<dbReference type="InterPro" id="IPR036388">
    <property type="entry name" value="WH-like_DNA-bd_sf"/>
</dbReference>
<evidence type="ECO:0000256" key="1">
    <source>
        <dbReference type="ARBA" id="ARBA00004496"/>
    </source>
</evidence>
<dbReference type="InterPro" id="IPR001789">
    <property type="entry name" value="Sig_transdc_resp-reg_receiver"/>
</dbReference>
<keyword evidence="6" id="KW-0597">Phosphoprotein</keyword>
<dbReference type="PROSITE" id="PS50110">
    <property type="entry name" value="RESPONSE_REGULATORY"/>
    <property type="match status" value="1"/>
</dbReference>
<accession>A0A9X3R9B8</accession>
<dbReference type="AlphaFoldDB" id="A0A9X3R9B8"/>
<feature type="domain" description="Response regulatory" evidence="7">
    <location>
        <begin position="2"/>
        <end position="116"/>
    </location>
</feature>
<evidence type="ECO:0000256" key="4">
    <source>
        <dbReference type="ARBA" id="ARBA00023125"/>
    </source>
</evidence>
<keyword evidence="9" id="KW-1185">Reference proteome</keyword>
<dbReference type="GO" id="GO:0005737">
    <property type="term" value="C:cytoplasm"/>
    <property type="evidence" value="ECO:0007669"/>
    <property type="project" value="UniProtKB-SubCell"/>
</dbReference>
<evidence type="ECO:0000259" key="7">
    <source>
        <dbReference type="PROSITE" id="PS50110"/>
    </source>
</evidence>
<evidence type="ECO:0000313" key="8">
    <source>
        <dbReference type="EMBL" id="MCZ8531993.1"/>
    </source>
</evidence>
<gene>
    <name evidence="8" type="ORF">M9R61_01370</name>
</gene>
<dbReference type="Gene3D" id="3.40.50.2300">
    <property type="match status" value="1"/>
</dbReference>
<name>A0A9X3R9B8_9BACI</name>
<reference evidence="8" key="1">
    <citation type="submission" date="2022-05" db="EMBL/GenBank/DDBJ databases">
        <authorList>
            <person name="Colautti A."/>
            <person name="Iacumin L."/>
        </authorList>
    </citation>
    <scope>NUCLEOTIDE SEQUENCE</scope>
    <source>
        <strain evidence="8">DSM 30747</strain>
    </source>
</reference>
<dbReference type="InterPro" id="IPR011006">
    <property type="entry name" value="CheY-like_superfamily"/>
</dbReference>
<keyword evidence="4" id="KW-0238">DNA-binding</keyword>
<dbReference type="GO" id="GO:0006355">
    <property type="term" value="P:regulation of DNA-templated transcription"/>
    <property type="evidence" value="ECO:0007669"/>
    <property type="project" value="InterPro"/>
</dbReference>
<sequence length="367" mass="43005">MKILLIDDEEMSLDFNEIMLKELGGVEVVGKFTNPYFTLEQLEVMDVDVIFLDMEMGAVNGLELAEIIKSKYSHIEIMFVTAHAQYALQAFEVNAVDYLLKPLNKKRLKRAIERMQEKLDLYKQSKKKVAFKEVNFYMKTFGGFHLLDNQKNIVKWRTKKVKELFLFLWQHNGAPVHKAIVMEQLWPDIHAEKAAKLLHTTVYQLRKTFKEQGIEDAVQFNNEHYSLGLLVDSDCTVLEGLLKDNKMESSEVEQILTLYKGDFLEEADFRWVTPIQQRLRQSVLQYLEQIISVGEVNLLLIEECLLKMYEVDCYNETYMYNLLAFYEHMGSSQKMKEFYKMIEARLGDDLGIEVPIKIKKSYGHFVE</sequence>
<keyword evidence="2" id="KW-0902">Two-component regulatory system</keyword>
<dbReference type="PANTHER" id="PTHR35807:SF1">
    <property type="entry name" value="TRANSCRIPTIONAL REGULATOR REDD"/>
    <property type="match status" value="1"/>
</dbReference>